<evidence type="ECO:0000256" key="2">
    <source>
        <dbReference type="ARBA" id="ARBA00023163"/>
    </source>
</evidence>
<accession>A0ABQ6WNK1</accession>
<dbReference type="EMBL" id="ML735725">
    <property type="protein sequence ID" value="KAE8418628.1"/>
    <property type="molecule type" value="Genomic_DNA"/>
</dbReference>
<evidence type="ECO:0000313" key="6">
    <source>
        <dbReference type="Proteomes" id="UP000325395"/>
    </source>
</evidence>
<sequence>MKGPQQNHWGSQPQPQITDQFVDHFFMRVHPYFPIIEHQYFLKVYGAFLVTPQTSNASMLLCLVVFALGKISSHSDG</sequence>
<gene>
    <name evidence="5" type="ORF">BDV36DRAFT_253861</name>
</gene>
<reference evidence="5 6" key="1">
    <citation type="submission" date="2019-04" db="EMBL/GenBank/DDBJ databases">
        <authorList>
            <consortium name="DOE Joint Genome Institute"/>
            <person name="Mondo S."/>
            <person name="Kjaerbolling I."/>
            <person name="Vesth T."/>
            <person name="Frisvad J.C."/>
            <person name="Nybo J.L."/>
            <person name="Theobald S."/>
            <person name="Kildgaard S."/>
            <person name="Isbrandt T."/>
            <person name="Kuo A."/>
            <person name="Sato A."/>
            <person name="Lyhne E.K."/>
            <person name="Kogle M.E."/>
            <person name="Wiebenga A."/>
            <person name="Kun R.S."/>
            <person name="Lubbers R.J."/>
            <person name="Makela M.R."/>
            <person name="Barry K."/>
            <person name="Chovatia M."/>
            <person name="Clum A."/>
            <person name="Daum C."/>
            <person name="Haridas S."/>
            <person name="He G."/>
            <person name="LaButti K."/>
            <person name="Lipzen A."/>
            <person name="Riley R."/>
            <person name="Salamov A."/>
            <person name="Simmons B.A."/>
            <person name="Magnuson J.K."/>
            <person name="Henrissat B."/>
            <person name="Mortensen U.H."/>
            <person name="Larsen T.O."/>
            <person name="Devries R.P."/>
            <person name="Grigoriev I.V."/>
            <person name="Machida M."/>
            <person name="Baker S.E."/>
            <person name="Andersen M.R."/>
            <person name="Cantor M.N."/>
            <person name="Hua S.X."/>
        </authorList>
    </citation>
    <scope>NUCLEOTIDE SEQUENCE [LARGE SCALE GENOMIC DNA]</scope>
    <source>
        <strain evidence="5 6">CBS 117616</strain>
    </source>
</reference>
<dbReference type="CDD" id="cd12148">
    <property type="entry name" value="fungal_TF_MHR"/>
    <property type="match status" value="1"/>
</dbReference>
<evidence type="ECO:0000256" key="1">
    <source>
        <dbReference type="ARBA" id="ARBA00023015"/>
    </source>
</evidence>
<evidence type="ECO:0000259" key="4">
    <source>
        <dbReference type="Pfam" id="PF04082"/>
    </source>
</evidence>
<dbReference type="InterPro" id="IPR007219">
    <property type="entry name" value="XnlR_reg_dom"/>
</dbReference>
<evidence type="ECO:0000256" key="3">
    <source>
        <dbReference type="ARBA" id="ARBA00023242"/>
    </source>
</evidence>
<keyword evidence="6" id="KW-1185">Reference proteome</keyword>
<keyword evidence="3" id="KW-0539">Nucleus</keyword>
<dbReference type="Pfam" id="PF04082">
    <property type="entry name" value="Fungal_trans"/>
    <property type="match status" value="1"/>
</dbReference>
<proteinExistence type="predicted"/>
<protein>
    <recommendedName>
        <fullName evidence="4">Xylanolytic transcriptional activator regulatory domain-containing protein</fullName>
    </recommendedName>
</protein>
<evidence type="ECO:0000313" key="5">
    <source>
        <dbReference type="EMBL" id="KAE8418628.1"/>
    </source>
</evidence>
<feature type="domain" description="Xylanolytic transcriptional activator regulatory" evidence="4">
    <location>
        <begin position="23"/>
        <end position="76"/>
    </location>
</feature>
<name>A0ABQ6WNK1_9EURO</name>
<keyword evidence="1" id="KW-0805">Transcription regulation</keyword>
<keyword evidence="2" id="KW-0804">Transcription</keyword>
<dbReference type="Proteomes" id="UP000325395">
    <property type="component" value="Unassembled WGS sequence"/>
</dbReference>
<organism evidence="5 6">
    <name type="scientific">Aspergillus pseudocaelatus</name>
    <dbReference type="NCBI Taxonomy" id="1825620"/>
    <lineage>
        <taxon>Eukaryota</taxon>
        <taxon>Fungi</taxon>
        <taxon>Dikarya</taxon>
        <taxon>Ascomycota</taxon>
        <taxon>Pezizomycotina</taxon>
        <taxon>Eurotiomycetes</taxon>
        <taxon>Eurotiomycetidae</taxon>
        <taxon>Eurotiales</taxon>
        <taxon>Aspergillaceae</taxon>
        <taxon>Aspergillus</taxon>
        <taxon>Aspergillus subgen. Circumdati</taxon>
    </lineage>
</organism>